<name>A0ABS5EGJ5_9PROT</name>
<keyword evidence="4" id="KW-1185">Reference proteome</keyword>
<dbReference type="PIRSF" id="PIRSF017082">
    <property type="entry name" value="YflP"/>
    <property type="match status" value="1"/>
</dbReference>
<dbReference type="PANTHER" id="PTHR42928:SF5">
    <property type="entry name" value="BLR1237 PROTEIN"/>
    <property type="match status" value="1"/>
</dbReference>
<feature type="signal peptide" evidence="2">
    <location>
        <begin position="1"/>
        <end position="24"/>
    </location>
</feature>
<keyword evidence="2" id="KW-0732">Signal</keyword>
<accession>A0ABS5EGJ5</accession>
<dbReference type="InterPro" id="IPR042100">
    <property type="entry name" value="Bug_dom1"/>
</dbReference>
<dbReference type="Gene3D" id="3.40.190.10">
    <property type="entry name" value="Periplasmic binding protein-like II"/>
    <property type="match status" value="1"/>
</dbReference>
<evidence type="ECO:0000256" key="2">
    <source>
        <dbReference type="SAM" id="SignalP"/>
    </source>
</evidence>
<feature type="chain" id="PRO_5046778535" evidence="2">
    <location>
        <begin position="25"/>
        <end position="323"/>
    </location>
</feature>
<dbReference type="CDD" id="cd07012">
    <property type="entry name" value="PBP2_Bug_TTT"/>
    <property type="match status" value="1"/>
</dbReference>
<gene>
    <name evidence="3" type="ORF">GXW78_10785</name>
</gene>
<sequence>MTTGRRALLSAGAAALALPVPAVAQQEWPQRPIRIVVPYAPGGGTDLVSRLLAEAMRHDLGQPVIIENRPGGNGVVGTDQVARSPADGYTQVAVTNGHLLSPYVTPSLPFDPVRDFTPVALLAAYPIVLVSRLGLPFRDLRGLIAFARANPDGVSHGTSTPLSSSIGNLFARQIGAKMTEVPYRGGGPMMTDLIAGHLDVGWASPESALSQMGSGRLRIIGVTSRERLPLLSDVPSISEADLPDFEFTGWVGLYAPAGLPAAIARRMNAALRAAVTQQEVRRRIIQMGNYDFVEDAEAFAARTHRDAERWNKAAREGLLASGG</sequence>
<dbReference type="Proteomes" id="UP000698752">
    <property type="component" value="Unassembled WGS sequence"/>
</dbReference>
<organism evidence="3 4">
    <name type="scientific">Neoroseomonas terrae</name>
    <dbReference type="NCBI Taxonomy" id="424799"/>
    <lineage>
        <taxon>Bacteria</taxon>
        <taxon>Pseudomonadati</taxon>
        <taxon>Pseudomonadota</taxon>
        <taxon>Alphaproteobacteria</taxon>
        <taxon>Acetobacterales</taxon>
        <taxon>Acetobacteraceae</taxon>
        <taxon>Neoroseomonas</taxon>
    </lineage>
</organism>
<evidence type="ECO:0000256" key="1">
    <source>
        <dbReference type="ARBA" id="ARBA00006987"/>
    </source>
</evidence>
<dbReference type="RefSeq" id="WP_211868651.1">
    <property type="nucleotide sequence ID" value="NZ_JAAEDI010000010.1"/>
</dbReference>
<comment type="similarity">
    <text evidence="1">Belongs to the UPF0065 (bug) family.</text>
</comment>
<dbReference type="Gene3D" id="3.40.190.150">
    <property type="entry name" value="Bordetella uptake gene, domain 1"/>
    <property type="match status" value="1"/>
</dbReference>
<evidence type="ECO:0000313" key="4">
    <source>
        <dbReference type="Proteomes" id="UP000698752"/>
    </source>
</evidence>
<comment type="caution">
    <text evidence="3">The sequence shown here is derived from an EMBL/GenBank/DDBJ whole genome shotgun (WGS) entry which is preliminary data.</text>
</comment>
<dbReference type="PANTHER" id="PTHR42928">
    <property type="entry name" value="TRICARBOXYLATE-BINDING PROTEIN"/>
    <property type="match status" value="1"/>
</dbReference>
<protein>
    <submittedName>
        <fullName evidence="3">Tripartite tricarboxylate transporter substrate binding protein</fullName>
    </submittedName>
</protein>
<proteinExistence type="inferred from homology"/>
<dbReference type="SUPFAM" id="SSF53850">
    <property type="entry name" value="Periplasmic binding protein-like II"/>
    <property type="match status" value="1"/>
</dbReference>
<dbReference type="InterPro" id="IPR005064">
    <property type="entry name" value="BUG"/>
</dbReference>
<evidence type="ECO:0000313" key="3">
    <source>
        <dbReference type="EMBL" id="MBR0650149.1"/>
    </source>
</evidence>
<dbReference type="EMBL" id="JAAEDI010000010">
    <property type="protein sequence ID" value="MBR0650149.1"/>
    <property type="molecule type" value="Genomic_DNA"/>
</dbReference>
<reference evidence="4" key="1">
    <citation type="journal article" date="2021" name="Syst. Appl. Microbiol.">
        <title>Roseomonas hellenica sp. nov., isolated from roots of wild-growing Alkanna tinctoria.</title>
        <authorList>
            <person name="Rat A."/>
            <person name="Naranjo H.D."/>
            <person name="Lebbe L."/>
            <person name="Cnockaert M."/>
            <person name="Krigas N."/>
            <person name="Grigoriadou K."/>
            <person name="Maloupa E."/>
            <person name="Willems A."/>
        </authorList>
    </citation>
    <scope>NUCLEOTIDE SEQUENCE [LARGE SCALE GENOMIC DNA]</scope>
    <source>
        <strain evidence="4">LMG 31159</strain>
    </source>
</reference>
<dbReference type="Pfam" id="PF03401">
    <property type="entry name" value="TctC"/>
    <property type="match status" value="1"/>
</dbReference>